<dbReference type="VEuPathDB" id="PlasmoDB:PBANKA_0836800"/>
<dbReference type="EMBL" id="LT608272">
    <property type="protein sequence ID" value="SCO59991.1"/>
    <property type="molecule type" value="Genomic_DNA"/>
</dbReference>
<dbReference type="Proteomes" id="UP000220214">
    <property type="component" value="Chromosome 8"/>
</dbReference>
<evidence type="ECO:0000313" key="8">
    <source>
        <dbReference type="Proteomes" id="UP000219860"/>
    </source>
</evidence>
<dbReference type="NCBIfam" id="TIGR01599">
    <property type="entry name" value="PYST-A"/>
    <property type="match status" value="1"/>
</dbReference>
<dbReference type="Proteomes" id="UP000219974">
    <property type="component" value="Chromosome 8"/>
</dbReference>
<dbReference type="Proteomes" id="UP000069549">
    <property type="component" value="Chromosome 8"/>
</dbReference>
<dbReference type="Proteomes" id="UP000516480">
    <property type="component" value="Chromosome 8"/>
</dbReference>
<dbReference type="InterPro" id="IPR006486">
    <property type="entry name" value="PYST_A"/>
</dbReference>
<proteinExistence type="predicted"/>
<evidence type="ECO:0000313" key="11">
    <source>
        <dbReference type="Proteomes" id="UP000516480"/>
    </source>
</evidence>
<organism evidence="2 7">
    <name type="scientific">Plasmodium berghei</name>
    <dbReference type="NCBI Taxonomy" id="5821"/>
    <lineage>
        <taxon>Eukaryota</taxon>
        <taxon>Sar</taxon>
        <taxon>Alveolata</taxon>
        <taxon>Apicomplexa</taxon>
        <taxon>Aconoidasida</taxon>
        <taxon>Haemosporida</taxon>
        <taxon>Plasmodiidae</taxon>
        <taxon>Plasmodium</taxon>
        <taxon>Plasmodium (Vinckeia)</taxon>
    </lineage>
</organism>
<dbReference type="EMBL" id="LT160028">
    <property type="protein sequence ID" value="CXI37531.1"/>
    <property type="molecule type" value="Genomic_DNA"/>
</dbReference>
<evidence type="ECO:0000313" key="7">
    <source>
        <dbReference type="Proteomes" id="UP000069549"/>
    </source>
</evidence>
<dbReference type="OMA" id="YANEYDQ"/>
<feature type="signal peptide" evidence="1">
    <location>
        <begin position="1"/>
        <end position="25"/>
    </location>
</feature>
<evidence type="ECO:0000313" key="5">
    <source>
        <dbReference type="EMBL" id="SCO59991.1"/>
    </source>
</evidence>
<evidence type="ECO:0000313" key="9">
    <source>
        <dbReference type="Proteomes" id="UP000219974"/>
    </source>
</evidence>
<dbReference type="EMBL" id="LT608144">
    <property type="protein sequence ID" value="SCM21675.1"/>
    <property type="molecule type" value="Genomic_DNA"/>
</dbReference>
<evidence type="ECO:0000313" key="2">
    <source>
        <dbReference type="EMBL" id="CXI37531.1"/>
    </source>
</evidence>
<feature type="chain" id="PRO_5014244236" evidence="1">
    <location>
        <begin position="26"/>
        <end position="330"/>
    </location>
</feature>
<evidence type="ECO:0000313" key="3">
    <source>
        <dbReference type="EMBL" id="SCM21675.1"/>
    </source>
</evidence>
<dbReference type="EMBL" id="LT608256">
    <property type="protein sequence ID" value="SCO61385.1"/>
    <property type="molecule type" value="Genomic_DNA"/>
</dbReference>
<dbReference type="SUPFAM" id="SSF55961">
    <property type="entry name" value="Bet v1-like"/>
    <property type="match status" value="1"/>
</dbReference>
<name>A0A113RJU1_PLABE</name>
<dbReference type="EMBL" id="LT614634">
    <property type="protein sequence ID" value="SCN24876.1"/>
    <property type="molecule type" value="Genomic_DNA"/>
</dbReference>
<keyword evidence="1" id="KW-0732">Signal</keyword>
<reference evidence="2 7" key="1">
    <citation type="submission" date="2016-02" db="EMBL/GenBank/DDBJ databases">
        <authorList>
            <consortium name="Pathogen Informatics"/>
        </authorList>
    </citation>
    <scope>NUCLEOTIDE SEQUENCE [LARGE SCALE GENOMIC DNA]</scope>
    <source>
        <strain evidence="2 7">K173</strain>
        <strain evidence="3 11">NK65 ny</strain>
        <strain evidence="4 10">NK65e</strain>
        <strain evidence="6 8">SP11 Antwerpcl1</strain>
        <strain evidence="5 9">SP11 RLL</strain>
    </source>
</reference>
<protein>
    <submittedName>
        <fullName evidence="2">Erythrocyte membrane associated protein 1</fullName>
    </submittedName>
</protein>
<evidence type="ECO:0000313" key="4">
    <source>
        <dbReference type="EMBL" id="SCN24876.1"/>
    </source>
</evidence>
<evidence type="ECO:0000256" key="1">
    <source>
        <dbReference type="SAM" id="SignalP"/>
    </source>
</evidence>
<dbReference type="Proteomes" id="UP000219860">
    <property type="component" value="Chromosome 8"/>
</dbReference>
<accession>A0A113RJU1</accession>
<dbReference type="SMR" id="A0A113RJU1"/>
<sequence length="330" mass="38264">MVKIHIEKFFFAVNLFLYLSDKCFAIEHASSSDTINEDEKVLVNTTLQETISSNDVSQNNSTDIDSTLKLVSSNFDLPKFASSSISLKNGKSQVCTDPEEIKKVTEIMDEAVYRLKYHSNFNNGYNHYYVGNEELSLCFTEDNGIKFERFHLVIPNPDNYEEIVKMFYTFRGIPYMDNFDFTEKLVHEYYSNLSLMYNSYESRTTPFCGYSFVLSADIQVSEDITMFVQTSVDIDDHNEFDTEKYKNTIVESANSLNIDVYANEYDQMENKTKLFVNLSGIIVKKKSDSVRVTYVNSIHNGDSFPKDFCDKQFRVKNMLYLIDLLKNSFK</sequence>
<evidence type="ECO:0000313" key="6">
    <source>
        <dbReference type="EMBL" id="SCO61385.1"/>
    </source>
</evidence>
<dbReference type="AlphaFoldDB" id="A0A113RJU1"/>
<evidence type="ECO:0000313" key="10">
    <source>
        <dbReference type="Proteomes" id="UP000220214"/>
    </source>
</evidence>
<gene>
    <name evidence="2" type="primary">EMAP1</name>
    <name evidence="2" type="ORF">PBK173_000179900</name>
    <name evidence="4" type="ORF">PBNK65E_000172700</name>
    <name evidence="3" type="ORF">PBNK65NY_000172100</name>
    <name evidence="6" type="ORF">PBSP11A_000171900</name>
    <name evidence="5" type="ORF">PBSP11RLL_000172100</name>
</gene>
<dbReference type="OrthoDB" id="371282at2759"/>